<feature type="region of interest" description="Disordered" evidence="1">
    <location>
        <begin position="1"/>
        <end position="25"/>
    </location>
</feature>
<evidence type="ECO:0000313" key="3">
    <source>
        <dbReference type="Proteomes" id="UP000015453"/>
    </source>
</evidence>
<evidence type="ECO:0000256" key="1">
    <source>
        <dbReference type="SAM" id="MobiDB-lite"/>
    </source>
</evidence>
<protein>
    <submittedName>
        <fullName evidence="2">Uncharacterized protein</fullName>
    </submittedName>
</protein>
<evidence type="ECO:0000313" key="2">
    <source>
        <dbReference type="EMBL" id="EPS68858.1"/>
    </source>
</evidence>
<dbReference type="Proteomes" id="UP000015453">
    <property type="component" value="Unassembled WGS sequence"/>
</dbReference>
<accession>S8DZV1</accession>
<gene>
    <name evidence="2" type="ORF">M569_05911</name>
</gene>
<keyword evidence="3" id="KW-1185">Reference proteome</keyword>
<name>S8DZV1_9LAMI</name>
<comment type="caution">
    <text evidence="2">The sequence shown here is derived from an EMBL/GenBank/DDBJ whole genome shotgun (WGS) entry which is preliminary data.</text>
</comment>
<sequence length="111" mass="12244">MVKDDRTKPELGTWPSEKSSTMLLDGDDSNPLITDYLISGSNGESLSNSSSYQSLPLSIFQTGKKTDVMVFRDVDSRDAMLTGIKFVANYISQAPRNPAGNRKWKGFCNSD</sequence>
<proteinExistence type="predicted"/>
<dbReference type="AlphaFoldDB" id="S8DZV1"/>
<organism evidence="2 3">
    <name type="scientific">Genlisea aurea</name>
    <dbReference type="NCBI Taxonomy" id="192259"/>
    <lineage>
        <taxon>Eukaryota</taxon>
        <taxon>Viridiplantae</taxon>
        <taxon>Streptophyta</taxon>
        <taxon>Embryophyta</taxon>
        <taxon>Tracheophyta</taxon>
        <taxon>Spermatophyta</taxon>
        <taxon>Magnoliopsida</taxon>
        <taxon>eudicotyledons</taxon>
        <taxon>Gunneridae</taxon>
        <taxon>Pentapetalae</taxon>
        <taxon>asterids</taxon>
        <taxon>lamiids</taxon>
        <taxon>Lamiales</taxon>
        <taxon>Lentibulariaceae</taxon>
        <taxon>Genlisea</taxon>
    </lineage>
</organism>
<reference evidence="2 3" key="1">
    <citation type="journal article" date="2013" name="BMC Genomics">
        <title>The miniature genome of a carnivorous plant Genlisea aurea contains a low number of genes and short non-coding sequences.</title>
        <authorList>
            <person name="Leushkin E.V."/>
            <person name="Sutormin R.A."/>
            <person name="Nabieva E.R."/>
            <person name="Penin A.A."/>
            <person name="Kondrashov A.S."/>
            <person name="Logacheva M.D."/>
        </authorList>
    </citation>
    <scope>NUCLEOTIDE SEQUENCE [LARGE SCALE GENOMIC DNA]</scope>
</reference>
<dbReference type="EMBL" id="AUSU01002400">
    <property type="protein sequence ID" value="EPS68858.1"/>
    <property type="molecule type" value="Genomic_DNA"/>
</dbReference>